<dbReference type="GO" id="GO:0016020">
    <property type="term" value="C:membrane"/>
    <property type="evidence" value="ECO:0007669"/>
    <property type="project" value="UniProtKB-SubCell"/>
</dbReference>
<dbReference type="InterPro" id="IPR023352">
    <property type="entry name" value="MAPEG-like_dom_sf"/>
</dbReference>
<sequence length="145" mass="15919">MSVTAVHVTLQPAHGYVPLVVIGAGLVGMWAGFKVSAARKQYSVPDPQILTEKKDKNVIEIDCVQRAHQNIMENLPLFYATLATSSIYRPKVAAVAGVVRIMGFIMYIKGTGDPKKRRHETFGYLGMLVMLGLSLEASLRILGYI</sequence>
<dbReference type="Proteomes" id="UP001159659">
    <property type="component" value="Unassembled WGS sequence"/>
</dbReference>
<evidence type="ECO:0000256" key="1">
    <source>
        <dbReference type="ARBA" id="ARBA00004141"/>
    </source>
</evidence>
<keyword evidence="3 5" id="KW-1133">Transmembrane helix</keyword>
<evidence type="ECO:0000313" key="8">
    <source>
        <dbReference type="Proteomes" id="UP001157938"/>
    </source>
</evidence>
<dbReference type="PANTHER" id="PTHR10250:SF26">
    <property type="entry name" value="GLUTATHIONE S-TRANSFERASE 3, MITOCHONDRIAL"/>
    <property type="match status" value="1"/>
</dbReference>
<evidence type="ECO:0000256" key="2">
    <source>
        <dbReference type="ARBA" id="ARBA00022692"/>
    </source>
</evidence>
<dbReference type="GO" id="GO:0005635">
    <property type="term" value="C:nuclear envelope"/>
    <property type="evidence" value="ECO:0007669"/>
    <property type="project" value="TreeGrafter"/>
</dbReference>
<comment type="caution">
    <text evidence="7">The sequence shown here is derived from an EMBL/GenBank/DDBJ whole genome shotgun (WGS) entry which is preliminary data.</text>
</comment>
<protein>
    <submittedName>
        <fullName evidence="7">Uncharacterized protein</fullName>
    </submittedName>
</protein>
<proteinExistence type="predicted"/>
<dbReference type="GO" id="GO:0005783">
    <property type="term" value="C:endoplasmic reticulum"/>
    <property type="evidence" value="ECO:0007669"/>
    <property type="project" value="TreeGrafter"/>
</dbReference>
<dbReference type="SUPFAM" id="SSF161084">
    <property type="entry name" value="MAPEG domain-like"/>
    <property type="match status" value="1"/>
</dbReference>
<evidence type="ECO:0000313" key="6">
    <source>
        <dbReference type="EMBL" id="CAH0493457.1"/>
    </source>
</evidence>
<name>A0AAV0SPS1_9STRA</name>
<reference evidence="7" key="2">
    <citation type="submission" date="2022-12" db="EMBL/GenBank/DDBJ databases">
        <authorList>
            <person name="Webb A."/>
        </authorList>
    </citation>
    <scope>NUCLEOTIDE SEQUENCE</scope>
    <source>
        <strain evidence="7">Pf2</strain>
    </source>
</reference>
<dbReference type="Proteomes" id="UP001157938">
    <property type="component" value="Unassembled WGS sequence"/>
</dbReference>
<comment type="subcellular location">
    <subcellularLocation>
        <location evidence="1">Membrane</location>
        <topology evidence="1">Multi-pass membrane protein</topology>
    </subcellularLocation>
</comment>
<evidence type="ECO:0000313" key="9">
    <source>
        <dbReference type="Proteomes" id="UP001159659"/>
    </source>
</evidence>
<feature type="transmembrane region" description="Helical" evidence="5">
    <location>
        <begin position="15"/>
        <end position="33"/>
    </location>
</feature>
<reference evidence="6 8" key="1">
    <citation type="submission" date="2021-11" db="EMBL/GenBank/DDBJ databases">
        <authorList>
            <person name="Islam A."/>
            <person name="Islam S."/>
            <person name="Flora M.S."/>
            <person name="Rahman M."/>
            <person name="Ziaur R.M."/>
            <person name="Epstein J.H."/>
            <person name="Hassan M."/>
            <person name="Klassen M."/>
            <person name="Woodard K."/>
            <person name="Webb A."/>
            <person name="Webby R.J."/>
            <person name="El Zowalaty M.E."/>
        </authorList>
    </citation>
    <scope>NUCLEOTIDE SEQUENCE [LARGE SCALE GENOMIC DNA]</scope>
    <source>
        <strain evidence="6">Pf1</strain>
    </source>
</reference>
<evidence type="ECO:0000256" key="5">
    <source>
        <dbReference type="SAM" id="Phobius"/>
    </source>
</evidence>
<dbReference type="EMBL" id="CANTFK010000020">
    <property type="protein sequence ID" value="CAI5704771.1"/>
    <property type="molecule type" value="Genomic_DNA"/>
</dbReference>
<evidence type="ECO:0000256" key="3">
    <source>
        <dbReference type="ARBA" id="ARBA00022989"/>
    </source>
</evidence>
<evidence type="ECO:0000313" key="7">
    <source>
        <dbReference type="EMBL" id="CAI5704771.1"/>
    </source>
</evidence>
<dbReference type="GO" id="GO:0004364">
    <property type="term" value="F:glutathione transferase activity"/>
    <property type="evidence" value="ECO:0007669"/>
    <property type="project" value="TreeGrafter"/>
</dbReference>
<organism evidence="7 9">
    <name type="scientific">Peronospora farinosa</name>
    <dbReference type="NCBI Taxonomy" id="134698"/>
    <lineage>
        <taxon>Eukaryota</taxon>
        <taxon>Sar</taxon>
        <taxon>Stramenopiles</taxon>
        <taxon>Oomycota</taxon>
        <taxon>Peronosporomycetes</taxon>
        <taxon>Peronosporales</taxon>
        <taxon>Peronosporaceae</taxon>
        <taxon>Peronospora</taxon>
    </lineage>
</organism>
<dbReference type="GO" id="GO:0006691">
    <property type="term" value="P:leukotriene metabolic process"/>
    <property type="evidence" value="ECO:0007669"/>
    <property type="project" value="UniProtKB-ARBA"/>
</dbReference>
<dbReference type="Gene3D" id="1.20.120.550">
    <property type="entry name" value="Membrane associated eicosanoid/glutathione metabolism-like domain"/>
    <property type="match status" value="1"/>
</dbReference>
<dbReference type="InterPro" id="IPR050997">
    <property type="entry name" value="MAPEG"/>
</dbReference>
<evidence type="ECO:0000256" key="4">
    <source>
        <dbReference type="ARBA" id="ARBA00023136"/>
    </source>
</evidence>
<keyword evidence="2 5" id="KW-0812">Transmembrane</keyword>
<keyword evidence="8" id="KW-1185">Reference proteome</keyword>
<dbReference type="GO" id="GO:0004602">
    <property type="term" value="F:glutathione peroxidase activity"/>
    <property type="evidence" value="ECO:0007669"/>
    <property type="project" value="TreeGrafter"/>
</dbReference>
<dbReference type="EMBL" id="CAKLBC010001741">
    <property type="protein sequence ID" value="CAH0493457.1"/>
    <property type="molecule type" value="Genomic_DNA"/>
</dbReference>
<keyword evidence="4 5" id="KW-0472">Membrane</keyword>
<feature type="transmembrane region" description="Helical" evidence="5">
    <location>
        <begin position="122"/>
        <end position="142"/>
    </location>
</feature>
<dbReference type="Pfam" id="PF01124">
    <property type="entry name" value="MAPEG"/>
    <property type="match status" value="1"/>
</dbReference>
<dbReference type="PANTHER" id="PTHR10250">
    <property type="entry name" value="MICROSOMAL GLUTATHIONE S-TRANSFERASE"/>
    <property type="match status" value="1"/>
</dbReference>
<dbReference type="InterPro" id="IPR001129">
    <property type="entry name" value="Membr-assoc_MAPEG"/>
</dbReference>
<gene>
    <name evidence="6" type="ORF">PFR001_LOCUS8587</name>
    <name evidence="7" type="ORF">PFR002_LOCUS314</name>
</gene>
<accession>A0AAV0SPS1</accession>
<dbReference type="AlphaFoldDB" id="A0AAV0SPS1"/>